<feature type="transmembrane region" description="Helical" evidence="1">
    <location>
        <begin position="53"/>
        <end position="70"/>
    </location>
</feature>
<evidence type="ECO:0000256" key="1">
    <source>
        <dbReference type="SAM" id="Phobius"/>
    </source>
</evidence>
<feature type="transmembrane region" description="Helical" evidence="1">
    <location>
        <begin position="76"/>
        <end position="97"/>
    </location>
</feature>
<comment type="caution">
    <text evidence="2">The sequence shown here is derived from an EMBL/GenBank/DDBJ whole genome shotgun (WGS) entry which is preliminary data.</text>
</comment>
<sequence>MSSSFRYRLGVAVRAIAAILGGYGVAALFAAVLALCLPFAFGMARSEATMTGTLASFLVFALAVMWVFAARTALRAWSGLAVAAGSLGVLLLVLLRLTGGAAA</sequence>
<organism evidence="2 3">
    <name type="scientific">Variovorax paradoxus</name>
    <dbReference type="NCBI Taxonomy" id="34073"/>
    <lineage>
        <taxon>Bacteria</taxon>
        <taxon>Pseudomonadati</taxon>
        <taxon>Pseudomonadota</taxon>
        <taxon>Betaproteobacteria</taxon>
        <taxon>Burkholderiales</taxon>
        <taxon>Comamonadaceae</taxon>
        <taxon>Variovorax</taxon>
    </lineage>
</organism>
<keyword evidence="1" id="KW-1133">Transmembrane helix</keyword>
<gene>
    <name evidence="2" type="ORF">A3K87_16565</name>
</gene>
<dbReference type="Proteomes" id="UP000077852">
    <property type="component" value="Unassembled WGS sequence"/>
</dbReference>
<dbReference type="EMBL" id="LVHG01000045">
    <property type="protein sequence ID" value="OAK63434.1"/>
    <property type="molecule type" value="Genomic_DNA"/>
</dbReference>
<name>A0AA91DN51_VARPD</name>
<evidence type="ECO:0000313" key="3">
    <source>
        <dbReference type="Proteomes" id="UP000077852"/>
    </source>
</evidence>
<keyword evidence="1" id="KW-0472">Membrane</keyword>
<reference evidence="2 3" key="1">
    <citation type="submission" date="2016-03" db="EMBL/GenBank/DDBJ databases">
        <title>Genome sequence of Variovorax paradoxus KB5.</title>
        <authorList>
            <person name="Jeong H."/>
            <person name="Hong C.E."/>
            <person name="Jo S.H."/>
            <person name="Park J.M."/>
        </authorList>
    </citation>
    <scope>NUCLEOTIDE SEQUENCE [LARGE SCALE GENOMIC DNA]</scope>
    <source>
        <strain evidence="2 3">KB5</strain>
    </source>
</reference>
<accession>A0AA91DN51</accession>
<evidence type="ECO:0000313" key="2">
    <source>
        <dbReference type="EMBL" id="OAK63434.1"/>
    </source>
</evidence>
<feature type="transmembrane region" description="Helical" evidence="1">
    <location>
        <begin position="12"/>
        <end position="41"/>
    </location>
</feature>
<protein>
    <submittedName>
        <fullName evidence="2">Iron transporter</fullName>
    </submittedName>
</protein>
<dbReference type="AlphaFoldDB" id="A0AA91DN51"/>
<keyword evidence="1" id="KW-0812">Transmembrane</keyword>
<proteinExistence type="predicted"/>
<dbReference type="RefSeq" id="WP_234382211.1">
    <property type="nucleotide sequence ID" value="NZ_LVHG01000045.1"/>
</dbReference>